<comment type="caution">
    <text evidence="10">The sequence shown here is derived from an EMBL/GenBank/DDBJ whole genome shotgun (WGS) entry which is preliminary data.</text>
</comment>
<evidence type="ECO:0000256" key="4">
    <source>
        <dbReference type="ARBA" id="ARBA00022519"/>
    </source>
</evidence>
<dbReference type="Pfam" id="PF00528">
    <property type="entry name" value="BPD_transp_1"/>
    <property type="match status" value="1"/>
</dbReference>
<dbReference type="InterPro" id="IPR000515">
    <property type="entry name" value="MetI-like"/>
</dbReference>
<evidence type="ECO:0000256" key="5">
    <source>
        <dbReference type="ARBA" id="ARBA00022692"/>
    </source>
</evidence>
<proteinExistence type="inferred from homology"/>
<reference evidence="10 11" key="1">
    <citation type="journal article" date="2019" name="Int. J. Syst. Evol. Microbiol.">
        <title>The Global Catalogue of Microorganisms (GCM) 10K type strain sequencing project: providing services to taxonomists for standard genome sequencing and annotation.</title>
        <authorList>
            <consortium name="The Broad Institute Genomics Platform"/>
            <consortium name="The Broad Institute Genome Sequencing Center for Infectious Disease"/>
            <person name="Wu L."/>
            <person name="Ma J."/>
        </authorList>
    </citation>
    <scope>NUCLEOTIDE SEQUENCE [LARGE SCALE GENOMIC DNA]</scope>
    <source>
        <strain evidence="10 11">JCM 11117</strain>
    </source>
</reference>
<dbReference type="SUPFAM" id="SSF161098">
    <property type="entry name" value="MetI-like"/>
    <property type="match status" value="1"/>
</dbReference>
<evidence type="ECO:0000256" key="2">
    <source>
        <dbReference type="ARBA" id="ARBA00022448"/>
    </source>
</evidence>
<keyword evidence="5 8" id="KW-0812">Transmembrane</keyword>
<dbReference type="Proteomes" id="UP001499967">
    <property type="component" value="Unassembled WGS sequence"/>
</dbReference>
<dbReference type="EMBL" id="BAAAHP010000163">
    <property type="protein sequence ID" value="GAA0895722.1"/>
    <property type="molecule type" value="Genomic_DNA"/>
</dbReference>
<dbReference type="RefSeq" id="WP_343944243.1">
    <property type="nucleotide sequence ID" value="NZ_BAAAHP010000163.1"/>
</dbReference>
<keyword evidence="3" id="KW-1003">Cell membrane</keyword>
<evidence type="ECO:0000256" key="1">
    <source>
        <dbReference type="ARBA" id="ARBA00004429"/>
    </source>
</evidence>
<comment type="subcellular location">
    <subcellularLocation>
        <location evidence="1">Cell inner membrane</location>
        <topology evidence="1">Multi-pass membrane protein</topology>
    </subcellularLocation>
    <subcellularLocation>
        <location evidence="8">Cell membrane</location>
        <topology evidence="8">Multi-pass membrane protein</topology>
    </subcellularLocation>
</comment>
<dbReference type="PANTHER" id="PTHR43357">
    <property type="entry name" value="INNER MEMBRANE ABC TRANSPORTER PERMEASE PROTEIN YDCV"/>
    <property type="match status" value="1"/>
</dbReference>
<keyword evidence="4" id="KW-0997">Cell inner membrane</keyword>
<keyword evidence="6 8" id="KW-1133">Transmembrane helix</keyword>
<feature type="transmembrane region" description="Helical" evidence="8">
    <location>
        <begin position="127"/>
        <end position="148"/>
    </location>
</feature>
<keyword evidence="7 8" id="KW-0472">Membrane</keyword>
<evidence type="ECO:0000256" key="3">
    <source>
        <dbReference type="ARBA" id="ARBA00022475"/>
    </source>
</evidence>
<evidence type="ECO:0000256" key="8">
    <source>
        <dbReference type="RuleBase" id="RU363032"/>
    </source>
</evidence>
<evidence type="ECO:0000256" key="7">
    <source>
        <dbReference type="ARBA" id="ARBA00023136"/>
    </source>
</evidence>
<dbReference type="Gene3D" id="1.10.3720.10">
    <property type="entry name" value="MetI-like"/>
    <property type="match status" value="1"/>
</dbReference>
<protein>
    <submittedName>
        <fullName evidence="10">ABC transporter permease</fullName>
    </submittedName>
</protein>
<dbReference type="InterPro" id="IPR035906">
    <property type="entry name" value="MetI-like_sf"/>
</dbReference>
<comment type="similarity">
    <text evidence="8">Belongs to the binding-protein-dependent transport system permease family.</text>
</comment>
<organism evidence="10 11">
    <name type="scientific">Pseudonocardia zijingensis</name>
    <dbReference type="NCBI Taxonomy" id="153376"/>
    <lineage>
        <taxon>Bacteria</taxon>
        <taxon>Bacillati</taxon>
        <taxon>Actinomycetota</taxon>
        <taxon>Actinomycetes</taxon>
        <taxon>Pseudonocardiales</taxon>
        <taxon>Pseudonocardiaceae</taxon>
        <taxon>Pseudonocardia</taxon>
    </lineage>
</organism>
<evidence type="ECO:0000313" key="11">
    <source>
        <dbReference type="Proteomes" id="UP001499967"/>
    </source>
</evidence>
<evidence type="ECO:0000259" key="9">
    <source>
        <dbReference type="PROSITE" id="PS50928"/>
    </source>
</evidence>
<dbReference type="PROSITE" id="PS50928">
    <property type="entry name" value="ABC_TM1"/>
    <property type="match status" value="1"/>
</dbReference>
<dbReference type="CDD" id="cd06261">
    <property type="entry name" value="TM_PBP2"/>
    <property type="match status" value="1"/>
</dbReference>
<sequence length="262" mass="27906">MIARRLLLAGCVLIGAWLVVPTLVAVPVGFSGTRAFVLPPQGWSLQWYENLFTDRRWWDATRNSLVIALLTTVVATVTGTFTALALDRSEFPGKGVVVALLFSPAIVPVILLAIGLFYLFLRLRLAGTIGGLVLAHSVIGMPIVVRTVTASLGERDRRIEQAAAGLGAGPVAVFRDVTLPLVAPGVFAGAVFAFLGSFDEVVLSVFLTSPQTQTLPVLMFNAVTREVDPTIAAASTVVLVFTTLLILIGMRLGRKGLVSRVI</sequence>
<accession>A0ABN1N7A1</accession>
<evidence type="ECO:0000313" key="10">
    <source>
        <dbReference type="EMBL" id="GAA0895722.1"/>
    </source>
</evidence>
<feature type="domain" description="ABC transmembrane type-1" evidence="9">
    <location>
        <begin position="61"/>
        <end position="249"/>
    </location>
</feature>
<feature type="transmembrane region" description="Helical" evidence="8">
    <location>
        <begin position="98"/>
        <end position="121"/>
    </location>
</feature>
<feature type="transmembrane region" description="Helical" evidence="8">
    <location>
        <begin position="229"/>
        <end position="250"/>
    </location>
</feature>
<gene>
    <name evidence="10" type="ORF">GCM10009559_52460</name>
</gene>
<evidence type="ECO:0000256" key="6">
    <source>
        <dbReference type="ARBA" id="ARBA00022989"/>
    </source>
</evidence>
<name>A0ABN1N7A1_9PSEU</name>
<dbReference type="PANTHER" id="PTHR43357:SF4">
    <property type="entry name" value="INNER MEMBRANE ABC TRANSPORTER PERMEASE PROTEIN YDCV"/>
    <property type="match status" value="1"/>
</dbReference>
<keyword evidence="2 8" id="KW-0813">Transport</keyword>
<feature type="transmembrane region" description="Helical" evidence="8">
    <location>
        <begin position="185"/>
        <end position="209"/>
    </location>
</feature>
<keyword evidence="11" id="KW-1185">Reference proteome</keyword>
<feature type="transmembrane region" description="Helical" evidence="8">
    <location>
        <begin position="65"/>
        <end position="86"/>
    </location>
</feature>